<proteinExistence type="predicted"/>
<keyword evidence="2" id="KW-1185">Reference proteome</keyword>
<evidence type="ECO:0000313" key="1">
    <source>
        <dbReference type="EMBL" id="GBP44186.1"/>
    </source>
</evidence>
<comment type="caution">
    <text evidence="1">The sequence shown here is derived from an EMBL/GenBank/DDBJ whole genome shotgun (WGS) entry which is preliminary data.</text>
</comment>
<organism evidence="1 2">
    <name type="scientific">Eumeta variegata</name>
    <name type="common">Bagworm moth</name>
    <name type="synonym">Eumeta japonica</name>
    <dbReference type="NCBI Taxonomy" id="151549"/>
    <lineage>
        <taxon>Eukaryota</taxon>
        <taxon>Metazoa</taxon>
        <taxon>Ecdysozoa</taxon>
        <taxon>Arthropoda</taxon>
        <taxon>Hexapoda</taxon>
        <taxon>Insecta</taxon>
        <taxon>Pterygota</taxon>
        <taxon>Neoptera</taxon>
        <taxon>Endopterygota</taxon>
        <taxon>Lepidoptera</taxon>
        <taxon>Glossata</taxon>
        <taxon>Ditrysia</taxon>
        <taxon>Tineoidea</taxon>
        <taxon>Psychidae</taxon>
        <taxon>Oiketicinae</taxon>
        <taxon>Eumeta</taxon>
    </lineage>
</organism>
<gene>
    <name evidence="1" type="ORF">EVAR_31630_1</name>
</gene>
<evidence type="ECO:0000313" key="2">
    <source>
        <dbReference type="Proteomes" id="UP000299102"/>
    </source>
</evidence>
<name>A0A4C1VY35_EUMVA</name>
<dbReference type="AlphaFoldDB" id="A0A4C1VY35"/>
<reference evidence="1 2" key="1">
    <citation type="journal article" date="2019" name="Commun. Biol.">
        <title>The bagworm genome reveals a unique fibroin gene that provides high tensile strength.</title>
        <authorList>
            <person name="Kono N."/>
            <person name="Nakamura H."/>
            <person name="Ohtoshi R."/>
            <person name="Tomita M."/>
            <person name="Numata K."/>
            <person name="Arakawa K."/>
        </authorList>
    </citation>
    <scope>NUCLEOTIDE SEQUENCE [LARGE SCALE GENOMIC DNA]</scope>
</reference>
<dbReference type="Proteomes" id="UP000299102">
    <property type="component" value="Unassembled WGS sequence"/>
</dbReference>
<protein>
    <submittedName>
        <fullName evidence="1">Uncharacterized protein</fullName>
    </submittedName>
</protein>
<sequence>MVVSLTRFLTIHFRTAEDLVSVQRWPVREGYPDSGHTPLLLAETENSIKGKATGCSRKLLNLYAARPRDGALGAGGAEGSRQVQRKLCTFAKLLHSRALEDGERITIAIINNAPVVLHFL</sequence>
<accession>A0A4C1VY35</accession>
<dbReference type="EMBL" id="BGZK01000448">
    <property type="protein sequence ID" value="GBP44186.1"/>
    <property type="molecule type" value="Genomic_DNA"/>
</dbReference>